<sequence>MAALRLSAYAAVAVHLCLLLSPSSSLRVRGLSESEEASTVRQGSYRTAYHFQPAKNWQNDPNGPMYYKGVYHLFYQYNPHGATWSNVTISWGHSVSVDLVNWGALDNALDPDSPFDANGCWSGSATFLPDGTPVMLYTGVNASNNQVQNLAFPKNASDPLLREWIKPTYNSVIPLPADVLNDNFRDPSTAWLGRDGLWRVAVSAQIKDSVASTLIYRSKDFRRWERNAEPLYSSGAAGMVECPDLFPVAEPGIQNGLDLVPPNRAARHVLKLSVMATHQDYYVVGRYDDAADTFALVGAYNDCRTWHRFDYGHVYASKSFYDAGKKRRVLWSWANESDPEPVYIARGWAGVQTVPRKIWLASDGKQLLQWPIEEIETLRKTRVGLLGAEVNAGGMKEIIGVAGTQADVEVVFEIPALDGAENLDPNQLLDPQRLCGEKGASVPGGVGPFGLLVLASSDLQEHTSIFFRVFRHAGKYKVLMCTDLRRSTKRADVYKPPYGGFVDIDIEKESGISLRTLIDHSVVESYGGGGRAVITARVYLEHEETNTNRMLMFNNRTGMVKVSKLDAWELKAANVNVPVV</sequence>
<evidence type="ECO:0000313" key="2">
    <source>
        <dbReference type="Proteomes" id="UP001732700"/>
    </source>
</evidence>
<organism evidence="1 2">
    <name type="scientific">Avena sativa</name>
    <name type="common">Oat</name>
    <dbReference type="NCBI Taxonomy" id="4498"/>
    <lineage>
        <taxon>Eukaryota</taxon>
        <taxon>Viridiplantae</taxon>
        <taxon>Streptophyta</taxon>
        <taxon>Embryophyta</taxon>
        <taxon>Tracheophyta</taxon>
        <taxon>Spermatophyta</taxon>
        <taxon>Magnoliopsida</taxon>
        <taxon>Liliopsida</taxon>
        <taxon>Poales</taxon>
        <taxon>Poaceae</taxon>
        <taxon>BOP clade</taxon>
        <taxon>Pooideae</taxon>
        <taxon>Poodae</taxon>
        <taxon>Poeae</taxon>
        <taxon>Poeae Chloroplast Group 1 (Aveneae type)</taxon>
        <taxon>Aveninae</taxon>
        <taxon>Avena</taxon>
    </lineage>
</organism>
<reference evidence="1" key="2">
    <citation type="submission" date="2025-09" db="UniProtKB">
        <authorList>
            <consortium name="EnsemblPlants"/>
        </authorList>
    </citation>
    <scope>IDENTIFICATION</scope>
</reference>
<protein>
    <submittedName>
        <fullName evidence="1">Uncharacterized protein</fullName>
    </submittedName>
</protein>
<dbReference type="EnsemblPlants" id="AVESA.00010b.r2.2CG0323800.1">
    <property type="protein sequence ID" value="AVESA.00010b.r2.2CG0323800.1.CDS"/>
    <property type="gene ID" value="AVESA.00010b.r2.2CG0323800"/>
</dbReference>
<reference evidence="1" key="1">
    <citation type="submission" date="2021-05" db="EMBL/GenBank/DDBJ databases">
        <authorList>
            <person name="Scholz U."/>
            <person name="Mascher M."/>
            <person name="Fiebig A."/>
        </authorList>
    </citation>
    <scope>NUCLEOTIDE SEQUENCE [LARGE SCALE GENOMIC DNA]</scope>
</reference>
<accession>A0ACD5UX44</accession>
<evidence type="ECO:0000313" key="1">
    <source>
        <dbReference type="EnsemblPlants" id="AVESA.00010b.r2.2CG0323800.1.CDS"/>
    </source>
</evidence>
<keyword evidence="2" id="KW-1185">Reference proteome</keyword>
<name>A0ACD5UX44_AVESA</name>
<proteinExistence type="predicted"/>
<dbReference type="Proteomes" id="UP001732700">
    <property type="component" value="Chromosome 2C"/>
</dbReference>